<accession>A0A364MUY0</accession>
<feature type="compositionally biased region" description="Pro residues" evidence="3">
    <location>
        <begin position="77"/>
        <end position="90"/>
    </location>
</feature>
<evidence type="ECO:0000256" key="3">
    <source>
        <dbReference type="SAM" id="MobiDB-lite"/>
    </source>
</evidence>
<dbReference type="Pfam" id="PF00596">
    <property type="entry name" value="Aldolase_II"/>
    <property type="match status" value="1"/>
</dbReference>
<dbReference type="Proteomes" id="UP000249619">
    <property type="component" value="Unassembled WGS sequence"/>
</dbReference>
<feature type="compositionally biased region" description="Basic residues" evidence="3">
    <location>
        <begin position="45"/>
        <end position="54"/>
    </location>
</feature>
<feature type="region of interest" description="Disordered" evidence="3">
    <location>
        <begin position="25"/>
        <end position="119"/>
    </location>
</feature>
<keyword evidence="1" id="KW-0479">Metal-binding</keyword>
<proteinExistence type="predicted"/>
<evidence type="ECO:0000313" key="6">
    <source>
        <dbReference type="Proteomes" id="UP000249619"/>
    </source>
</evidence>
<dbReference type="PANTHER" id="PTHR22789:SF0">
    <property type="entry name" value="3-OXO-TETRONATE 4-PHOSPHATE DECARBOXYLASE-RELATED"/>
    <property type="match status" value="1"/>
</dbReference>
<dbReference type="AlphaFoldDB" id="A0A364MUY0"/>
<evidence type="ECO:0000313" key="5">
    <source>
        <dbReference type="EMBL" id="RAR04422.1"/>
    </source>
</evidence>
<evidence type="ECO:0000259" key="4">
    <source>
        <dbReference type="SMART" id="SM01007"/>
    </source>
</evidence>
<sequence length="397" mass="43553">MVLCNRCAAEKKNNRLPLVLEPLESVTAETREEAVRPRIPDKSPSRKNHGQGCKRQKEEESTVQMDANSEPSSSSAAPPPVPSHAPPLPPAAQDDTTTTTTTNSSKARQTRSAAPPQMAIPPQLQQQLRLLIRANHILHHHNLVDAFGHISVRHPLNKEQYILAGYDPGAPALVRTASDFISYWVRDSSPVDADAPQGYSERYIHGEVLRRFPQANCVVHSHSEDVVPFTLGQSAGNAHPVRPVFHMAGFMGEGGAAVFNLDRVYSSGGAGGAERDLLIKNAALGEALASRLRPENPVVLQHKHGFTTFGASIEEAVYRAIYTQKNCVLLQRAISIAGGDADAVEYLSSEEIRDCAVMNRKTLDKSFRLWLREVQVLRLYQNEEGEPEKGKVAGMKM</sequence>
<protein>
    <submittedName>
        <fullName evidence="5">Class ii aldolase</fullName>
    </submittedName>
</protein>
<dbReference type="GO" id="GO:0005829">
    <property type="term" value="C:cytosol"/>
    <property type="evidence" value="ECO:0007669"/>
    <property type="project" value="TreeGrafter"/>
</dbReference>
<keyword evidence="6" id="KW-1185">Reference proteome</keyword>
<gene>
    <name evidence="5" type="ORF">DDE83_007832</name>
</gene>
<dbReference type="STRING" id="183478.A0A364MUY0"/>
<dbReference type="GO" id="GO:0016832">
    <property type="term" value="F:aldehyde-lyase activity"/>
    <property type="evidence" value="ECO:0007669"/>
    <property type="project" value="TreeGrafter"/>
</dbReference>
<feature type="compositionally biased region" description="Low complexity" evidence="3">
    <location>
        <begin position="67"/>
        <end position="76"/>
    </location>
</feature>
<feature type="domain" description="Class II aldolase/adducin N-terminal" evidence="4">
    <location>
        <begin position="129"/>
        <end position="331"/>
    </location>
</feature>
<reference evidence="6" key="1">
    <citation type="submission" date="2018-05" db="EMBL/GenBank/DDBJ databases">
        <title>Draft genome sequence of Stemphylium lycopersici strain CIDEFI 213.</title>
        <authorList>
            <person name="Medina R."/>
            <person name="Franco M.E.E."/>
            <person name="Lucentini C.G."/>
            <person name="Saparrat M.C.N."/>
            <person name="Balatti P.A."/>
        </authorList>
    </citation>
    <scope>NUCLEOTIDE SEQUENCE [LARGE SCALE GENOMIC DNA]</scope>
    <source>
        <strain evidence="6">CIDEFI 213</strain>
    </source>
</reference>
<dbReference type="OrthoDB" id="2932980at2759"/>
<evidence type="ECO:0000256" key="1">
    <source>
        <dbReference type="ARBA" id="ARBA00022723"/>
    </source>
</evidence>
<dbReference type="SMART" id="SM01007">
    <property type="entry name" value="Aldolase_II"/>
    <property type="match status" value="1"/>
</dbReference>
<dbReference type="GO" id="GO:0046872">
    <property type="term" value="F:metal ion binding"/>
    <property type="evidence" value="ECO:0007669"/>
    <property type="project" value="UniProtKB-KW"/>
</dbReference>
<name>A0A364MUY0_STELY</name>
<dbReference type="InterPro" id="IPR036409">
    <property type="entry name" value="Aldolase_II/adducin_N_sf"/>
</dbReference>
<organism evidence="5 6">
    <name type="scientific">Stemphylium lycopersici</name>
    <name type="common">Tomato gray leaf spot disease fungus</name>
    <name type="synonym">Thyrospora lycopersici</name>
    <dbReference type="NCBI Taxonomy" id="183478"/>
    <lineage>
        <taxon>Eukaryota</taxon>
        <taxon>Fungi</taxon>
        <taxon>Dikarya</taxon>
        <taxon>Ascomycota</taxon>
        <taxon>Pezizomycotina</taxon>
        <taxon>Dothideomycetes</taxon>
        <taxon>Pleosporomycetidae</taxon>
        <taxon>Pleosporales</taxon>
        <taxon>Pleosporineae</taxon>
        <taxon>Pleosporaceae</taxon>
        <taxon>Stemphylium</taxon>
    </lineage>
</organism>
<dbReference type="SUPFAM" id="SSF53639">
    <property type="entry name" value="AraD/HMP-PK domain-like"/>
    <property type="match status" value="1"/>
</dbReference>
<dbReference type="Gene3D" id="3.40.225.10">
    <property type="entry name" value="Class II aldolase/adducin N-terminal domain"/>
    <property type="match status" value="1"/>
</dbReference>
<dbReference type="InterPro" id="IPR001303">
    <property type="entry name" value="Aldolase_II/adducin_N"/>
</dbReference>
<dbReference type="InterPro" id="IPR050197">
    <property type="entry name" value="Aldolase_class_II_sugar_metab"/>
</dbReference>
<dbReference type="PANTHER" id="PTHR22789">
    <property type="entry name" value="FUCULOSE PHOSPHATE ALDOLASE"/>
    <property type="match status" value="1"/>
</dbReference>
<comment type="caution">
    <text evidence="5">The sequence shown here is derived from an EMBL/GenBank/DDBJ whole genome shotgun (WGS) entry which is preliminary data.</text>
</comment>
<dbReference type="GO" id="GO:0019323">
    <property type="term" value="P:pentose catabolic process"/>
    <property type="evidence" value="ECO:0007669"/>
    <property type="project" value="TreeGrafter"/>
</dbReference>
<feature type="compositionally biased region" description="Polar residues" evidence="3">
    <location>
        <begin position="103"/>
        <end position="112"/>
    </location>
</feature>
<evidence type="ECO:0000256" key="2">
    <source>
        <dbReference type="ARBA" id="ARBA00023239"/>
    </source>
</evidence>
<keyword evidence="2" id="KW-0456">Lyase</keyword>
<dbReference type="EMBL" id="QGDH01000155">
    <property type="protein sequence ID" value="RAR04422.1"/>
    <property type="molecule type" value="Genomic_DNA"/>
</dbReference>
<feature type="compositionally biased region" description="Basic and acidic residues" evidence="3">
    <location>
        <begin position="29"/>
        <end position="44"/>
    </location>
</feature>